<organism evidence="1 2">
    <name type="scientific">Anaeromicrobium sediminis</name>
    <dbReference type="NCBI Taxonomy" id="1478221"/>
    <lineage>
        <taxon>Bacteria</taxon>
        <taxon>Bacillati</taxon>
        <taxon>Bacillota</taxon>
        <taxon>Clostridia</taxon>
        <taxon>Peptostreptococcales</taxon>
        <taxon>Thermotaleaceae</taxon>
        <taxon>Anaeromicrobium</taxon>
    </lineage>
</organism>
<protein>
    <recommendedName>
        <fullName evidence="3">DNA alkylation repair protein</fullName>
    </recommendedName>
</protein>
<gene>
    <name evidence="1" type="ORF">CCE28_07335</name>
</gene>
<keyword evidence="2" id="KW-1185">Reference proteome</keyword>
<dbReference type="OrthoDB" id="9797162at2"/>
<name>A0A267MKQ3_9FIRM</name>
<dbReference type="SUPFAM" id="SSF48371">
    <property type="entry name" value="ARM repeat"/>
    <property type="match status" value="1"/>
</dbReference>
<comment type="caution">
    <text evidence="1">The sequence shown here is derived from an EMBL/GenBank/DDBJ whole genome shotgun (WGS) entry which is preliminary data.</text>
</comment>
<dbReference type="AlphaFoldDB" id="A0A267MKQ3"/>
<accession>A0A267MKQ3</accession>
<dbReference type="Proteomes" id="UP000216024">
    <property type="component" value="Unassembled WGS sequence"/>
</dbReference>
<evidence type="ECO:0000313" key="1">
    <source>
        <dbReference type="EMBL" id="PAB60174.1"/>
    </source>
</evidence>
<reference evidence="1 2" key="1">
    <citation type="submission" date="2017-06" db="EMBL/GenBank/DDBJ databases">
        <title>Draft genome sequence of anaerobic fermentative bacterium Anaeromicrobium sediminis DY2726D isolated from West Pacific Ocean sediments.</title>
        <authorList>
            <person name="Zeng X."/>
        </authorList>
    </citation>
    <scope>NUCLEOTIDE SEQUENCE [LARGE SCALE GENOMIC DNA]</scope>
    <source>
        <strain evidence="1 2">DY2726D</strain>
    </source>
</reference>
<proteinExistence type="predicted"/>
<dbReference type="RefSeq" id="WP_095132486.1">
    <property type="nucleotide sequence ID" value="NZ_NIBG01000004.1"/>
</dbReference>
<dbReference type="Gene3D" id="1.25.40.290">
    <property type="entry name" value="ARM repeat domains"/>
    <property type="match status" value="1"/>
</dbReference>
<evidence type="ECO:0008006" key="3">
    <source>
        <dbReference type="Google" id="ProtNLM"/>
    </source>
</evidence>
<sequence length="369" mass="43481">MAEETPLVLKDKLFNEETVRQVAECIVKAYPNLDKRCFTDDILRGFPKRELKERMSWMREIIEKHLPDDYETTIAILLKSLKYATEVGDFTFSFYADYVMVNGCKREHLELSLNTIGEFTKFFSGEFAIRRFINKFPEETYEQMKAWSLSDNVDQRRLASEGLRPKLPWAIAIDFDYKKGAQVLENLFYDNERYVTRSVANHLNDLSKMDPDYVIEILDKWKKSKKQADKEMSYMIGHALRTSIKRGHISTLEFLGYHHEPKIEVNPLKIMKKDLTLGEYLEFSFDITAQKEEGLIIDYKIIYPMANNKKSEKVFKIKKVMINQGDRLTVEKRHLFKKMTTKKLYSGDYKIEIQINGKIYEAGKFKLEV</sequence>
<evidence type="ECO:0000313" key="2">
    <source>
        <dbReference type="Proteomes" id="UP000216024"/>
    </source>
</evidence>
<dbReference type="EMBL" id="NIBG01000004">
    <property type="protein sequence ID" value="PAB60174.1"/>
    <property type="molecule type" value="Genomic_DNA"/>
</dbReference>
<dbReference type="InterPro" id="IPR016024">
    <property type="entry name" value="ARM-type_fold"/>
</dbReference>